<keyword evidence="4 10" id="KW-0378">Hydrolase</keyword>
<evidence type="ECO:0000313" key="12">
    <source>
        <dbReference type="EMBL" id="ABN60727.1"/>
    </source>
</evidence>
<keyword evidence="5 10" id="KW-0694">RNA-binding</keyword>
<evidence type="ECO:0000256" key="7">
    <source>
        <dbReference type="ARBA" id="ARBA00023135"/>
    </source>
</evidence>
<dbReference type="InterPro" id="IPR003593">
    <property type="entry name" value="AAA+_ATPase"/>
</dbReference>
<dbReference type="NCBIfam" id="TIGR00959">
    <property type="entry name" value="ffh"/>
    <property type="match status" value="1"/>
</dbReference>
<dbReference type="SMART" id="SM00963">
    <property type="entry name" value="SRP54_N"/>
    <property type="match status" value="1"/>
</dbReference>
<dbReference type="EMBL" id="CP000563">
    <property type="protein sequence ID" value="ABN60727.1"/>
    <property type="molecule type" value="Genomic_DNA"/>
</dbReference>
<keyword evidence="2 10" id="KW-0963">Cytoplasm</keyword>
<reference evidence="12 13" key="1">
    <citation type="submission" date="2007-02" db="EMBL/GenBank/DDBJ databases">
        <title>Complete sequence of chromosome of Shewanella baltica OS155.</title>
        <authorList>
            <consortium name="US DOE Joint Genome Institute"/>
            <person name="Copeland A."/>
            <person name="Lucas S."/>
            <person name="Lapidus A."/>
            <person name="Barry K."/>
            <person name="Detter J.C."/>
            <person name="Glavina del Rio T."/>
            <person name="Hammon N."/>
            <person name="Israni S."/>
            <person name="Dalin E."/>
            <person name="Tice H."/>
            <person name="Pitluck S."/>
            <person name="Sims D.R."/>
            <person name="Brettin T."/>
            <person name="Bruce D."/>
            <person name="Han C."/>
            <person name="Tapia R."/>
            <person name="Brainard J."/>
            <person name="Schmutz J."/>
            <person name="Larimer F."/>
            <person name="Land M."/>
            <person name="Hauser L."/>
            <person name="Kyrpides N."/>
            <person name="Mikhailova N."/>
            <person name="Brettar I."/>
            <person name="Klappenbach J."/>
            <person name="Konstantinidis K."/>
            <person name="Rodrigues J."/>
            <person name="Tiedje J."/>
            <person name="Richardson P."/>
        </authorList>
    </citation>
    <scope>NUCLEOTIDE SEQUENCE [LARGE SCALE GENOMIC DNA]</scope>
    <source>
        <strain evidence="13">OS155 / ATCC BAA-1091</strain>
    </source>
</reference>
<dbReference type="PANTHER" id="PTHR11564:SF5">
    <property type="entry name" value="SIGNAL RECOGNITION PARTICLE SUBUNIT SRP54"/>
    <property type="match status" value="1"/>
</dbReference>
<dbReference type="InterPro" id="IPR000897">
    <property type="entry name" value="SRP54_GTPase_dom"/>
</dbReference>
<feature type="domain" description="CRAL-TRIO" evidence="11">
    <location>
        <begin position="168"/>
        <end position="354"/>
    </location>
</feature>
<comment type="similarity">
    <text evidence="1 10">Belongs to the GTP-binding SRP family. SRP54 subfamily.</text>
</comment>
<dbReference type="InterPro" id="IPR004125">
    <property type="entry name" value="Signal_recog_particle_SRP54_M"/>
</dbReference>
<comment type="function">
    <text evidence="10">Involved in targeting and insertion of nascent membrane proteins into the cytoplasmic membrane. Binds to the hydrophobic signal sequence of the ribosome-nascent chain (RNC) as it emerges from the ribosomes. The SRP-RNC complex is then targeted to the cytoplasmic membrane where it interacts with the SRP receptor FtsY. Interaction with FtsY leads to the transfer of the RNC complex to the Sec translocase for insertion into the membrane, the hydrolysis of GTP by both Ffh and FtsY, and the dissociation of the SRP-FtsY complex into the individual components.</text>
</comment>
<keyword evidence="8 10" id="KW-0687">Ribonucleoprotein</keyword>
<dbReference type="Gene3D" id="1.10.260.30">
    <property type="entry name" value="Signal recognition particle, SRP54 subunit, M-domain"/>
    <property type="match status" value="1"/>
</dbReference>
<evidence type="ECO:0000256" key="2">
    <source>
        <dbReference type="ARBA" id="ARBA00022490"/>
    </source>
</evidence>
<feature type="binding site" evidence="10">
    <location>
        <begin position="269"/>
        <end position="272"/>
    </location>
    <ligand>
        <name>GTP</name>
        <dbReference type="ChEBI" id="CHEBI:37565"/>
    </ligand>
</feature>
<dbReference type="AlphaFoldDB" id="A3D1W4"/>
<comment type="subunit">
    <text evidence="10">Part of the signal recognition particle protein translocation system, which is composed of SRP and FtsY. SRP is a ribonucleoprotein composed of Ffh and a 4.5S RNA molecule.</text>
</comment>
<dbReference type="HOGENOM" id="CLU_009301_6_0_6"/>
<dbReference type="InterPro" id="IPR042101">
    <property type="entry name" value="SRP54_N_sf"/>
</dbReference>
<dbReference type="PANTHER" id="PTHR11564">
    <property type="entry name" value="SIGNAL RECOGNITION PARTICLE 54K PROTEIN SRP54"/>
    <property type="match status" value="1"/>
</dbReference>
<dbReference type="HAMAP" id="MF_00306">
    <property type="entry name" value="SRP54"/>
    <property type="match status" value="1"/>
</dbReference>
<dbReference type="InterPro" id="IPR001251">
    <property type="entry name" value="CRAL-TRIO_dom"/>
</dbReference>
<dbReference type="GO" id="GO:0005525">
    <property type="term" value="F:GTP binding"/>
    <property type="evidence" value="ECO:0007669"/>
    <property type="project" value="UniProtKB-UniRule"/>
</dbReference>
<keyword evidence="6 10" id="KW-0342">GTP-binding</keyword>
<evidence type="ECO:0000256" key="10">
    <source>
        <dbReference type="HAMAP-Rule" id="MF_00306"/>
    </source>
</evidence>
<dbReference type="STRING" id="325240.Sbal_1209"/>
<feature type="binding site" evidence="10">
    <location>
        <begin position="211"/>
        <end position="215"/>
    </location>
    <ligand>
        <name>GTP</name>
        <dbReference type="ChEBI" id="CHEBI:37565"/>
    </ligand>
</feature>
<dbReference type="Gene3D" id="3.40.50.300">
    <property type="entry name" value="P-loop containing nucleotide triphosphate hydrolases"/>
    <property type="match status" value="1"/>
</dbReference>
<dbReference type="InterPro" id="IPR022941">
    <property type="entry name" value="SRP54"/>
</dbReference>
<keyword evidence="3 10" id="KW-0547">Nucleotide-binding</keyword>
<comment type="domain">
    <text evidence="10">Composed of three domains: the N-terminal N domain, which is responsible for interactions with the ribosome, the central G domain, which binds GTP, and the C-terminal M domain, which binds the RNA and the signal sequence of the RNC.</text>
</comment>
<feature type="binding site" evidence="10">
    <location>
        <begin position="128"/>
        <end position="135"/>
    </location>
    <ligand>
        <name>GTP</name>
        <dbReference type="ChEBI" id="CHEBI:37565"/>
    </ligand>
</feature>
<dbReference type="Proteomes" id="UP000001557">
    <property type="component" value="Chromosome"/>
</dbReference>
<comment type="catalytic activity">
    <reaction evidence="9 10">
        <text>GTP + H2O = GDP + phosphate + H(+)</text>
        <dbReference type="Rhea" id="RHEA:19669"/>
        <dbReference type="ChEBI" id="CHEBI:15377"/>
        <dbReference type="ChEBI" id="CHEBI:15378"/>
        <dbReference type="ChEBI" id="CHEBI:37565"/>
        <dbReference type="ChEBI" id="CHEBI:43474"/>
        <dbReference type="ChEBI" id="CHEBI:58189"/>
        <dbReference type="EC" id="3.6.5.4"/>
    </reaction>
</comment>
<proteinExistence type="inferred from homology"/>
<sequence length="478" mass="52650">MRMHRYNTAHQSRFLKVYNRTMFENLTDRLSRTLKNISGRGRLTEENVKETLREVRMALLEADVALPVVREFVNNVKERAVGQEVSKSLSPGQAFIKIVQSELEKSMGEANEALDLATQPPAVIMMAGLQGAGKTTSVAKLGKFLRERHKKSVLVVSADVYRPAAIKQLETLAQEVAVEFFPSDVSQKPIDIAKAAIAHAKLKFIDVVILDTAGRLHVDEAMMDEIKGLHAAVKPIETLFVVDAMTGQDAANTAKAFNEALPLTGVILTKVDGDARGGAALSIRHITGKPIKFLGVGEKTDALEPFHPDRIASRILGMGDVLSLIEEVERGVDKEKAMKLASKVKQGGSFDLEDFREQLQQMKNMGGMMNMLEKLPGVGQLPPEALAQIQDGKMTGQMEAIINSMTSKERKNPDLIKGSRKRRIAAGSGTQIQDVNRLLKQFTQMQKMMKKMSAKGGMQKMMRGMRGMMPPGMKFPGR</sequence>
<dbReference type="CDD" id="cd18539">
    <property type="entry name" value="SRP_G"/>
    <property type="match status" value="1"/>
</dbReference>
<dbReference type="Gene3D" id="1.20.120.140">
    <property type="entry name" value="Signal recognition particle SRP54, nucleotide-binding domain"/>
    <property type="match status" value="1"/>
</dbReference>
<organism evidence="12 13">
    <name type="scientific">Shewanella baltica (strain OS155 / ATCC BAA-1091)</name>
    <dbReference type="NCBI Taxonomy" id="325240"/>
    <lineage>
        <taxon>Bacteria</taxon>
        <taxon>Pseudomonadati</taxon>
        <taxon>Pseudomonadota</taxon>
        <taxon>Gammaproteobacteria</taxon>
        <taxon>Alteromonadales</taxon>
        <taxon>Shewanellaceae</taxon>
        <taxon>Shewanella</taxon>
    </lineage>
</organism>
<dbReference type="GO" id="GO:0006614">
    <property type="term" value="P:SRP-dependent cotranslational protein targeting to membrane"/>
    <property type="evidence" value="ECO:0007669"/>
    <property type="project" value="InterPro"/>
</dbReference>
<dbReference type="SUPFAM" id="SSF47446">
    <property type="entry name" value="Signal peptide-binding domain"/>
    <property type="match status" value="1"/>
</dbReference>
<evidence type="ECO:0000256" key="1">
    <source>
        <dbReference type="ARBA" id="ARBA00005450"/>
    </source>
</evidence>
<dbReference type="EC" id="3.6.5.4" evidence="10"/>
<dbReference type="Pfam" id="PF00448">
    <property type="entry name" value="SRP54"/>
    <property type="match status" value="1"/>
</dbReference>
<evidence type="ECO:0000256" key="9">
    <source>
        <dbReference type="ARBA" id="ARBA00048027"/>
    </source>
</evidence>
<accession>A3D1W4</accession>
<evidence type="ECO:0000256" key="5">
    <source>
        <dbReference type="ARBA" id="ARBA00022884"/>
    </source>
</evidence>
<keyword evidence="13" id="KW-1185">Reference proteome</keyword>
<dbReference type="SMART" id="SM00382">
    <property type="entry name" value="AAA"/>
    <property type="match status" value="1"/>
</dbReference>
<dbReference type="PROSITE" id="PS00300">
    <property type="entry name" value="SRP54"/>
    <property type="match status" value="1"/>
</dbReference>
<dbReference type="InterPro" id="IPR027417">
    <property type="entry name" value="P-loop_NTPase"/>
</dbReference>
<dbReference type="FunFam" id="1.10.260.30:FF:000001">
    <property type="entry name" value="Signal recognition particle protein"/>
    <property type="match status" value="1"/>
</dbReference>
<dbReference type="GO" id="GO:0048500">
    <property type="term" value="C:signal recognition particle"/>
    <property type="evidence" value="ECO:0007669"/>
    <property type="project" value="UniProtKB-UniRule"/>
</dbReference>
<dbReference type="InterPro" id="IPR013822">
    <property type="entry name" value="Signal_recog_particl_SRP54_hlx"/>
</dbReference>
<comment type="subcellular location">
    <subcellularLocation>
        <location evidence="10">Cytoplasm</location>
    </subcellularLocation>
    <text evidence="10">The SRP-RNC complex is targeted to the cytoplasmic membrane.</text>
</comment>
<dbReference type="SUPFAM" id="SSF52540">
    <property type="entry name" value="P-loop containing nucleoside triphosphate hydrolases"/>
    <property type="match status" value="1"/>
</dbReference>
<dbReference type="SMART" id="SM00962">
    <property type="entry name" value="SRP54"/>
    <property type="match status" value="1"/>
</dbReference>
<evidence type="ECO:0000256" key="4">
    <source>
        <dbReference type="ARBA" id="ARBA00022801"/>
    </source>
</evidence>
<dbReference type="Pfam" id="PF02881">
    <property type="entry name" value="SRP54_N"/>
    <property type="match status" value="1"/>
</dbReference>
<protein>
    <recommendedName>
        <fullName evidence="10">Signal recognition particle protein</fullName>
        <ecNumber evidence="10">3.6.5.4</ecNumber>
    </recommendedName>
    <alternativeName>
        <fullName evidence="10">Fifty-four homolog</fullName>
    </alternativeName>
</protein>
<dbReference type="InterPro" id="IPR004780">
    <property type="entry name" value="SRP"/>
</dbReference>
<evidence type="ECO:0000313" key="13">
    <source>
        <dbReference type="Proteomes" id="UP000001557"/>
    </source>
</evidence>
<evidence type="ECO:0000256" key="3">
    <source>
        <dbReference type="ARBA" id="ARBA00022741"/>
    </source>
</evidence>
<dbReference type="GO" id="GO:0008312">
    <property type="term" value="F:7S RNA binding"/>
    <property type="evidence" value="ECO:0007669"/>
    <property type="project" value="InterPro"/>
</dbReference>
<dbReference type="Pfam" id="PF02978">
    <property type="entry name" value="SRP_SPB"/>
    <property type="match status" value="1"/>
</dbReference>
<dbReference type="FunFam" id="3.40.50.300:FF:000022">
    <property type="entry name" value="Signal recognition particle 54 kDa subunit"/>
    <property type="match status" value="1"/>
</dbReference>
<evidence type="ECO:0000259" key="11">
    <source>
        <dbReference type="PROSITE" id="PS50191"/>
    </source>
</evidence>
<keyword evidence="7 10" id="KW-0733">Signal recognition particle</keyword>
<dbReference type="GO" id="GO:0003924">
    <property type="term" value="F:GTPase activity"/>
    <property type="evidence" value="ECO:0007669"/>
    <property type="project" value="UniProtKB-UniRule"/>
</dbReference>
<dbReference type="PROSITE" id="PS50191">
    <property type="entry name" value="CRAL_TRIO"/>
    <property type="match status" value="1"/>
</dbReference>
<gene>
    <name evidence="10" type="primary">ffh</name>
    <name evidence="12" type="ordered locus">Sbal_1209</name>
</gene>
<evidence type="ECO:0000256" key="8">
    <source>
        <dbReference type="ARBA" id="ARBA00023274"/>
    </source>
</evidence>
<dbReference type="InterPro" id="IPR036891">
    <property type="entry name" value="Signal_recog_part_SRP54_M_sf"/>
</dbReference>
<name>A3D1W4_SHEB5</name>
<dbReference type="KEGG" id="sbl:Sbal_1209"/>
<evidence type="ECO:0000256" key="6">
    <source>
        <dbReference type="ARBA" id="ARBA00023134"/>
    </source>
</evidence>